<name>A0A8W8MIC7_MAGGI</name>
<dbReference type="Gene3D" id="1.10.246.130">
    <property type="match status" value="1"/>
</dbReference>
<proteinExistence type="predicted"/>
<dbReference type="PANTHER" id="PTHR11686">
    <property type="entry name" value="GAMMA GLUTAMYL TRANSPEPTIDASE"/>
    <property type="match status" value="1"/>
</dbReference>
<keyword evidence="2" id="KW-1185">Reference proteome</keyword>
<organism evidence="1 2">
    <name type="scientific">Magallana gigas</name>
    <name type="common">Pacific oyster</name>
    <name type="synonym">Crassostrea gigas</name>
    <dbReference type="NCBI Taxonomy" id="29159"/>
    <lineage>
        <taxon>Eukaryota</taxon>
        <taxon>Metazoa</taxon>
        <taxon>Spiralia</taxon>
        <taxon>Lophotrochozoa</taxon>
        <taxon>Mollusca</taxon>
        <taxon>Bivalvia</taxon>
        <taxon>Autobranchia</taxon>
        <taxon>Pteriomorphia</taxon>
        <taxon>Ostreida</taxon>
        <taxon>Ostreoidea</taxon>
        <taxon>Ostreidae</taxon>
        <taxon>Magallana</taxon>
    </lineage>
</organism>
<evidence type="ECO:0000313" key="1">
    <source>
        <dbReference type="EnsemblMetazoa" id="G34384.1:cds"/>
    </source>
</evidence>
<dbReference type="InterPro" id="IPR043138">
    <property type="entry name" value="GGT_lsub"/>
</dbReference>
<dbReference type="SUPFAM" id="SSF56235">
    <property type="entry name" value="N-terminal nucleophile aminohydrolases (Ntn hydrolases)"/>
    <property type="match status" value="1"/>
</dbReference>
<protein>
    <recommendedName>
        <fullName evidence="3">Gamma-glutamyltranspeptidase 1</fullName>
    </recommendedName>
</protein>
<dbReference type="GO" id="GO:0036374">
    <property type="term" value="F:glutathione hydrolase activity"/>
    <property type="evidence" value="ECO:0007669"/>
    <property type="project" value="InterPro"/>
</dbReference>
<dbReference type="GO" id="GO:0006751">
    <property type="term" value="P:glutathione catabolic process"/>
    <property type="evidence" value="ECO:0007669"/>
    <property type="project" value="InterPro"/>
</dbReference>
<dbReference type="AlphaFoldDB" id="A0A8W8MIC7"/>
<sequence>MPLLAKTFETILGDPHALYNGSLADDVVADIREAGGIITKKDLQNYVAVIKEPLVIKLNDNSTIFTPPPPSSGAVYAMFLNIADKYRFTPDSVSTTKNSTLTWHRIAEAMLFAYGKRSSLGDPDMKSQSFKNLIDEVELHNDVVKNL</sequence>
<evidence type="ECO:0008006" key="3">
    <source>
        <dbReference type="Google" id="ProtNLM"/>
    </source>
</evidence>
<evidence type="ECO:0000313" key="2">
    <source>
        <dbReference type="Proteomes" id="UP000005408"/>
    </source>
</evidence>
<dbReference type="InterPro" id="IPR000101">
    <property type="entry name" value="GGT_peptidase"/>
</dbReference>
<dbReference type="Proteomes" id="UP000005408">
    <property type="component" value="Unassembled WGS sequence"/>
</dbReference>
<accession>A0A8W8MIC7</accession>
<dbReference type="PRINTS" id="PR01210">
    <property type="entry name" value="GGTRANSPTASE"/>
</dbReference>
<dbReference type="PANTHER" id="PTHR11686:SF9">
    <property type="entry name" value="RE13973P"/>
    <property type="match status" value="1"/>
</dbReference>
<dbReference type="EnsemblMetazoa" id="G34384.1">
    <property type="protein sequence ID" value="G34384.1:cds"/>
    <property type="gene ID" value="G34384"/>
</dbReference>
<reference evidence="1" key="1">
    <citation type="submission" date="2022-08" db="UniProtKB">
        <authorList>
            <consortium name="EnsemblMetazoa"/>
        </authorList>
    </citation>
    <scope>IDENTIFICATION</scope>
    <source>
        <strain evidence="1">05x7-T-G4-1.051#20</strain>
    </source>
</reference>
<dbReference type="InterPro" id="IPR029055">
    <property type="entry name" value="Ntn_hydrolases_N"/>
</dbReference>
<dbReference type="Pfam" id="PF01019">
    <property type="entry name" value="G_glu_transpept"/>
    <property type="match status" value="1"/>
</dbReference>
<dbReference type="GO" id="GO:0005886">
    <property type="term" value="C:plasma membrane"/>
    <property type="evidence" value="ECO:0007669"/>
    <property type="project" value="TreeGrafter"/>
</dbReference>